<dbReference type="SUPFAM" id="SSF52151">
    <property type="entry name" value="FabD/lysophospholipase-like"/>
    <property type="match status" value="1"/>
</dbReference>
<evidence type="ECO:0000259" key="6">
    <source>
        <dbReference type="PROSITE" id="PS51635"/>
    </source>
</evidence>
<protein>
    <submittedName>
        <fullName evidence="7">NTE family protein</fullName>
    </submittedName>
</protein>
<proteinExistence type="predicted"/>
<feature type="short sequence motif" description="GXSXG" evidence="4">
    <location>
        <begin position="153"/>
        <end position="157"/>
    </location>
</feature>
<dbReference type="PANTHER" id="PTHR14226:SF78">
    <property type="entry name" value="SLR0060 PROTEIN"/>
    <property type="match status" value="1"/>
</dbReference>
<evidence type="ECO:0000256" key="3">
    <source>
        <dbReference type="ARBA" id="ARBA00023098"/>
    </source>
</evidence>
<keyword evidence="3 4" id="KW-0443">Lipid metabolism</keyword>
<dbReference type="EMBL" id="QNRK01000027">
    <property type="protein sequence ID" value="RBP07357.1"/>
    <property type="molecule type" value="Genomic_DNA"/>
</dbReference>
<feature type="short sequence motif" description="GXGXXG" evidence="4">
    <location>
        <begin position="125"/>
        <end position="130"/>
    </location>
</feature>
<dbReference type="Gene3D" id="3.40.1090.10">
    <property type="entry name" value="Cytosolic phospholipase A2 catalytic domain"/>
    <property type="match status" value="2"/>
</dbReference>
<keyword evidence="2 4" id="KW-0442">Lipid degradation</keyword>
<evidence type="ECO:0000313" key="8">
    <source>
        <dbReference type="Proteomes" id="UP000253529"/>
    </source>
</evidence>
<dbReference type="PROSITE" id="PS51635">
    <property type="entry name" value="PNPLA"/>
    <property type="match status" value="1"/>
</dbReference>
<gene>
    <name evidence="7" type="ORF">DFR50_1272</name>
</gene>
<evidence type="ECO:0000256" key="1">
    <source>
        <dbReference type="ARBA" id="ARBA00022801"/>
    </source>
</evidence>
<feature type="region of interest" description="Disordered" evidence="5">
    <location>
        <begin position="43"/>
        <end position="93"/>
    </location>
</feature>
<feature type="active site" description="Nucleophile" evidence="4">
    <location>
        <position position="155"/>
    </location>
</feature>
<evidence type="ECO:0000256" key="2">
    <source>
        <dbReference type="ARBA" id="ARBA00022963"/>
    </source>
</evidence>
<keyword evidence="8" id="KW-1185">Reference proteome</keyword>
<dbReference type="Proteomes" id="UP000253529">
    <property type="component" value="Unassembled WGS sequence"/>
</dbReference>
<reference evidence="7 8" key="1">
    <citation type="submission" date="2018-06" db="EMBL/GenBank/DDBJ databases">
        <title>Genomic Encyclopedia of Type Strains, Phase IV (KMG-IV): sequencing the most valuable type-strain genomes for metagenomic binning, comparative biology and taxonomic classification.</title>
        <authorList>
            <person name="Goeker M."/>
        </authorList>
    </citation>
    <scope>NUCLEOTIDE SEQUENCE [LARGE SCALE GENOMIC DNA]</scope>
    <source>
        <strain evidence="7 8">DSM 24875</strain>
    </source>
</reference>
<dbReference type="Pfam" id="PF01734">
    <property type="entry name" value="Patatin"/>
    <property type="match status" value="1"/>
</dbReference>
<organism evidence="7 8">
    <name type="scientific">Roseiarcus fermentans</name>
    <dbReference type="NCBI Taxonomy" id="1473586"/>
    <lineage>
        <taxon>Bacteria</taxon>
        <taxon>Pseudomonadati</taxon>
        <taxon>Pseudomonadota</taxon>
        <taxon>Alphaproteobacteria</taxon>
        <taxon>Hyphomicrobiales</taxon>
        <taxon>Roseiarcaceae</taxon>
        <taxon>Roseiarcus</taxon>
    </lineage>
</organism>
<name>A0A366EY97_9HYPH</name>
<dbReference type="PANTHER" id="PTHR14226">
    <property type="entry name" value="NEUROPATHY TARGET ESTERASE/SWISS CHEESE D.MELANOGASTER"/>
    <property type="match status" value="1"/>
</dbReference>
<evidence type="ECO:0000256" key="4">
    <source>
        <dbReference type="PROSITE-ProRule" id="PRU01161"/>
    </source>
</evidence>
<dbReference type="GO" id="GO:0016042">
    <property type="term" value="P:lipid catabolic process"/>
    <property type="evidence" value="ECO:0007669"/>
    <property type="project" value="UniProtKB-UniRule"/>
</dbReference>
<dbReference type="InterPro" id="IPR050301">
    <property type="entry name" value="NTE"/>
</dbReference>
<dbReference type="InterPro" id="IPR002641">
    <property type="entry name" value="PNPLA_dom"/>
</dbReference>
<feature type="active site" description="Proton acceptor" evidence="4">
    <location>
        <position position="293"/>
    </location>
</feature>
<dbReference type="GO" id="GO:0016787">
    <property type="term" value="F:hydrolase activity"/>
    <property type="evidence" value="ECO:0007669"/>
    <property type="project" value="UniProtKB-UniRule"/>
</dbReference>
<keyword evidence="1 4" id="KW-0378">Hydrolase</keyword>
<dbReference type="InterPro" id="IPR016035">
    <property type="entry name" value="Acyl_Trfase/lysoPLipase"/>
</dbReference>
<feature type="short sequence motif" description="DGA/G" evidence="4">
    <location>
        <begin position="293"/>
        <end position="295"/>
    </location>
</feature>
<dbReference type="AlphaFoldDB" id="A0A366EY97"/>
<feature type="domain" description="PNPLA" evidence="6">
    <location>
        <begin position="121"/>
        <end position="306"/>
    </location>
</feature>
<comment type="caution">
    <text evidence="7">The sequence shown here is derived from an EMBL/GenBank/DDBJ whole genome shotgun (WGS) entry which is preliminary data.</text>
</comment>
<evidence type="ECO:0000256" key="5">
    <source>
        <dbReference type="SAM" id="MobiDB-lite"/>
    </source>
</evidence>
<sequence>MSLLNNARALLRRFGLRGADESAADAAGAETAVAAPISPAPIGAASAATEGGPSLSGRPAADGPAVKATQTRVAKAAPQAIPPDGLPGAAQAPAPARLAASVSRALSARRPAPWPPEQLSLALQGGGSFGAFAWGVLDRLLEEPGIAFDSVSGSSAGAVNAVLLASGMIEGGRAGARARLSRFWRRASQAAALAPAASSPLTAGLELITRLMSPYQFNPFNVNPLREALEAEVDFERLRERSRIKLLLGATRVRDGSLRILTNEDLTVDAVLASACLPLLHHAIELDGEAYWDGGYAANPPLIPLVRASEAEHVLIVQVTPNLTDRLPRTTSEIAARIEQIQFNATLNSELEALEYGKIIGAADKLRKLRIGRISADDHFVRFGAESAANLRWEFLARLFLGGRAAAGLWLNQGLPALRRRA</sequence>
<dbReference type="RefSeq" id="WP_170153319.1">
    <property type="nucleotide sequence ID" value="NZ_QNRK01000027.1"/>
</dbReference>
<evidence type="ECO:0000313" key="7">
    <source>
        <dbReference type="EMBL" id="RBP07357.1"/>
    </source>
</evidence>
<accession>A0A366EY97</accession>